<sequence length="130" mass="15193">MTKRLKSIMIIDDNEFDCYITSKLINSHDDTIDIMEFNSSVTALQYLQEFQNDTQKLPNLIFLDIYMPLMDGFEFIEHFNQFSKVLTDYTKICIVSSTIDDYYINKAKLDANVLFTSKPISKEFIASLIF</sequence>
<dbReference type="AlphaFoldDB" id="A0A1M7ZWE1"/>
<evidence type="ECO:0000313" key="4">
    <source>
        <dbReference type="EMBL" id="SHO73205.1"/>
    </source>
</evidence>
<accession>A0A1M7ZWE1</accession>
<dbReference type="InterPro" id="IPR011006">
    <property type="entry name" value="CheY-like_superfamily"/>
</dbReference>
<gene>
    <name evidence="4" type="ORF">SAMN05443547_1560</name>
</gene>
<dbReference type="Gene3D" id="3.40.50.2300">
    <property type="match status" value="1"/>
</dbReference>
<feature type="modified residue" description="4-aspartylphosphate" evidence="2">
    <location>
        <position position="64"/>
    </location>
</feature>
<dbReference type="RefSeq" id="WP_073583080.1">
    <property type="nucleotide sequence ID" value="NZ_CBCSEA010000006.1"/>
</dbReference>
<dbReference type="SUPFAM" id="SSF52172">
    <property type="entry name" value="CheY-like"/>
    <property type="match status" value="1"/>
</dbReference>
<dbReference type="Proteomes" id="UP000184611">
    <property type="component" value="Unassembled WGS sequence"/>
</dbReference>
<proteinExistence type="predicted"/>
<dbReference type="EMBL" id="FRYK01000002">
    <property type="protein sequence ID" value="SHO73205.1"/>
    <property type="molecule type" value="Genomic_DNA"/>
</dbReference>
<evidence type="ECO:0000313" key="5">
    <source>
        <dbReference type="Proteomes" id="UP000184611"/>
    </source>
</evidence>
<evidence type="ECO:0000256" key="1">
    <source>
        <dbReference type="ARBA" id="ARBA00022553"/>
    </source>
</evidence>
<dbReference type="InterPro" id="IPR001789">
    <property type="entry name" value="Sig_transdc_resp-reg_receiver"/>
</dbReference>
<dbReference type="Pfam" id="PF00072">
    <property type="entry name" value="Response_reg"/>
    <property type="match status" value="1"/>
</dbReference>
<dbReference type="PROSITE" id="PS50110">
    <property type="entry name" value="RESPONSE_REGULATORY"/>
    <property type="match status" value="1"/>
</dbReference>
<keyword evidence="1 2" id="KW-0597">Phosphoprotein</keyword>
<evidence type="ECO:0000256" key="2">
    <source>
        <dbReference type="PROSITE-ProRule" id="PRU00169"/>
    </source>
</evidence>
<dbReference type="PANTHER" id="PTHR44591:SF3">
    <property type="entry name" value="RESPONSE REGULATORY DOMAIN-CONTAINING PROTEIN"/>
    <property type="match status" value="1"/>
</dbReference>
<reference evidence="5" key="1">
    <citation type="submission" date="2016-12" db="EMBL/GenBank/DDBJ databases">
        <authorList>
            <person name="Varghese N."/>
            <person name="Submissions S."/>
        </authorList>
    </citation>
    <scope>NUCLEOTIDE SEQUENCE [LARGE SCALE GENOMIC DNA]</scope>
    <source>
        <strain evidence="5">DSM 18830</strain>
    </source>
</reference>
<dbReference type="STRING" id="416016.SAMN05443547_1560"/>
<dbReference type="OrthoDB" id="673128at2"/>
<dbReference type="PANTHER" id="PTHR44591">
    <property type="entry name" value="STRESS RESPONSE REGULATOR PROTEIN 1"/>
    <property type="match status" value="1"/>
</dbReference>
<dbReference type="SMART" id="SM00448">
    <property type="entry name" value="REC"/>
    <property type="match status" value="1"/>
</dbReference>
<organism evidence="4 5">
    <name type="scientific">Flavobacterium cucumis</name>
    <dbReference type="NCBI Taxonomy" id="416016"/>
    <lineage>
        <taxon>Bacteria</taxon>
        <taxon>Pseudomonadati</taxon>
        <taxon>Bacteroidota</taxon>
        <taxon>Flavobacteriia</taxon>
        <taxon>Flavobacteriales</taxon>
        <taxon>Flavobacteriaceae</taxon>
        <taxon>Flavobacterium</taxon>
    </lineage>
</organism>
<protein>
    <submittedName>
        <fullName evidence="4">CheY chemotaxis protein or a CheY-like REC (Receiver) domain</fullName>
    </submittedName>
</protein>
<evidence type="ECO:0000259" key="3">
    <source>
        <dbReference type="PROSITE" id="PS50110"/>
    </source>
</evidence>
<name>A0A1M7ZWE1_9FLAO</name>
<dbReference type="InterPro" id="IPR050595">
    <property type="entry name" value="Bact_response_regulator"/>
</dbReference>
<dbReference type="GO" id="GO:0000160">
    <property type="term" value="P:phosphorelay signal transduction system"/>
    <property type="evidence" value="ECO:0007669"/>
    <property type="project" value="InterPro"/>
</dbReference>
<keyword evidence="5" id="KW-1185">Reference proteome</keyword>
<feature type="domain" description="Response regulatory" evidence="3">
    <location>
        <begin position="7"/>
        <end position="130"/>
    </location>
</feature>